<feature type="domain" description="DUF7779" evidence="4">
    <location>
        <begin position="535"/>
        <end position="647"/>
    </location>
</feature>
<dbReference type="Gene3D" id="3.40.50.300">
    <property type="entry name" value="P-loop containing nucleotide triphosphate hydrolases"/>
    <property type="match status" value="1"/>
</dbReference>
<dbReference type="PRINTS" id="PR00381">
    <property type="entry name" value="KINESINLIGHT"/>
</dbReference>
<feature type="region of interest" description="Disordered" evidence="1">
    <location>
        <begin position="562"/>
        <end position="606"/>
    </location>
</feature>
<dbReference type="InterPro" id="IPR027417">
    <property type="entry name" value="P-loop_NTPase"/>
</dbReference>
<feature type="region of interest" description="Disordered" evidence="1">
    <location>
        <begin position="228"/>
        <end position="250"/>
    </location>
</feature>
<evidence type="ECO:0000313" key="5">
    <source>
        <dbReference type="EMBL" id="OBT99489.2"/>
    </source>
</evidence>
<dbReference type="PANTHER" id="PTHR46082">
    <property type="entry name" value="ATP/GTP-BINDING PROTEIN-RELATED"/>
    <property type="match status" value="1"/>
</dbReference>
<feature type="region of interest" description="Disordered" evidence="1">
    <location>
        <begin position="161"/>
        <end position="195"/>
    </location>
</feature>
<dbReference type="InterPro" id="IPR056681">
    <property type="entry name" value="DUF7779"/>
</dbReference>
<dbReference type="SUPFAM" id="SSF52540">
    <property type="entry name" value="P-loop containing nucleoside triphosphate hydrolases"/>
    <property type="match status" value="1"/>
</dbReference>
<dbReference type="InterPro" id="IPR053137">
    <property type="entry name" value="NLR-like"/>
</dbReference>
<protein>
    <submittedName>
        <fullName evidence="5">Uncharacterized protein</fullName>
    </submittedName>
</protein>
<dbReference type="GeneID" id="28836233"/>
<dbReference type="EMBL" id="KV460212">
    <property type="protein sequence ID" value="OBT99489.2"/>
    <property type="molecule type" value="Genomic_DNA"/>
</dbReference>
<reference evidence="5 6" key="1">
    <citation type="submission" date="2016-03" db="EMBL/GenBank/DDBJ databases">
        <title>Comparative genomics of Pseudogymnoascus destructans, the fungus causing white-nose syndrome of bats.</title>
        <authorList>
            <person name="Palmer J.M."/>
            <person name="Drees K.P."/>
            <person name="Foster J.T."/>
            <person name="Lindner D.L."/>
        </authorList>
    </citation>
    <scope>NUCLEOTIDE SEQUENCE [LARGE SCALE GENOMIC DNA]</scope>
    <source>
        <strain evidence="5 6">UAMH 10579</strain>
    </source>
</reference>
<feature type="signal peptide" evidence="2">
    <location>
        <begin position="1"/>
        <end position="22"/>
    </location>
</feature>
<dbReference type="Pfam" id="PF13424">
    <property type="entry name" value="TPR_12"/>
    <property type="match status" value="1"/>
</dbReference>
<evidence type="ECO:0000259" key="4">
    <source>
        <dbReference type="Pfam" id="PF25000"/>
    </source>
</evidence>
<dbReference type="STRING" id="342668.A0A1B8GUI5"/>
<evidence type="ECO:0000256" key="2">
    <source>
        <dbReference type="SAM" id="SignalP"/>
    </source>
</evidence>
<feature type="compositionally biased region" description="Acidic residues" evidence="1">
    <location>
        <begin position="586"/>
        <end position="600"/>
    </location>
</feature>
<dbReference type="PANTHER" id="PTHR46082:SF6">
    <property type="entry name" value="AAA+ ATPASE DOMAIN-CONTAINING PROTEIN-RELATED"/>
    <property type="match status" value="1"/>
</dbReference>
<feature type="compositionally biased region" description="Low complexity" evidence="1">
    <location>
        <begin position="171"/>
        <end position="189"/>
    </location>
</feature>
<dbReference type="InterPro" id="IPR031352">
    <property type="entry name" value="SesA"/>
</dbReference>
<evidence type="ECO:0000256" key="1">
    <source>
        <dbReference type="SAM" id="MobiDB-lite"/>
    </source>
</evidence>
<organism evidence="5 6">
    <name type="scientific">Pseudogymnoascus verrucosus</name>
    <dbReference type="NCBI Taxonomy" id="342668"/>
    <lineage>
        <taxon>Eukaryota</taxon>
        <taxon>Fungi</taxon>
        <taxon>Dikarya</taxon>
        <taxon>Ascomycota</taxon>
        <taxon>Pezizomycotina</taxon>
        <taxon>Leotiomycetes</taxon>
        <taxon>Thelebolales</taxon>
        <taxon>Thelebolaceae</taxon>
        <taxon>Pseudogymnoascus</taxon>
    </lineage>
</organism>
<dbReference type="Pfam" id="PF25000">
    <property type="entry name" value="DUF7779"/>
    <property type="match status" value="1"/>
</dbReference>
<name>A0A1B8GUI5_9PEZI</name>
<dbReference type="Gene3D" id="1.25.40.10">
    <property type="entry name" value="Tetratricopeptide repeat domain"/>
    <property type="match status" value="2"/>
</dbReference>
<dbReference type="SUPFAM" id="SSF48452">
    <property type="entry name" value="TPR-like"/>
    <property type="match status" value="2"/>
</dbReference>
<reference evidence="6" key="2">
    <citation type="journal article" date="2018" name="Nat. Commun.">
        <title>Extreme sensitivity to ultraviolet light in the fungal pathogen causing white-nose syndrome of bats.</title>
        <authorList>
            <person name="Palmer J.M."/>
            <person name="Drees K.P."/>
            <person name="Foster J.T."/>
            <person name="Lindner D.L."/>
        </authorList>
    </citation>
    <scope>NUCLEOTIDE SEQUENCE [LARGE SCALE GENOMIC DNA]</scope>
    <source>
        <strain evidence="6">UAMH 10579</strain>
    </source>
</reference>
<dbReference type="Pfam" id="PF17107">
    <property type="entry name" value="SesA"/>
    <property type="match status" value="1"/>
</dbReference>
<dbReference type="RefSeq" id="XP_059319951.1">
    <property type="nucleotide sequence ID" value="XM_059463481.1"/>
</dbReference>
<dbReference type="AlphaFoldDB" id="A0A1B8GUI5"/>
<evidence type="ECO:0000313" key="6">
    <source>
        <dbReference type="Proteomes" id="UP000091956"/>
    </source>
</evidence>
<dbReference type="InterPro" id="IPR011990">
    <property type="entry name" value="TPR-like_helical_dom_sf"/>
</dbReference>
<feature type="chain" id="PRO_5015115671" evidence="2">
    <location>
        <begin position="23"/>
        <end position="957"/>
    </location>
</feature>
<accession>A0A1B8GUI5</accession>
<keyword evidence="6" id="KW-1185">Reference proteome</keyword>
<evidence type="ECO:0000259" key="3">
    <source>
        <dbReference type="Pfam" id="PF17107"/>
    </source>
</evidence>
<feature type="domain" description="NACHT-NTPase and P-loop NTPases N-terminal" evidence="3">
    <location>
        <begin position="13"/>
        <end position="132"/>
    </location>
</feature>
<dbReference type="Proteomes" id="UP000091956">
    <property type="component" value="Unassembled WGS sequence"/>
</dbReference>
<gene>
    <name evidence="5" type="ORF">VE01_02847</name>
</gene>
<proteinExistence type="predicted"/>
<feature type="compositionally biased region" description="Low complexity" evidence="1">
    <location>
        <begin position="562"/>
        <end position="572"/>
    </location>
</feature>
<sequence length="957" mass="107731">MSGAEAAFVVGLISGLISIIEATKTIYDAAKDAKGQPEAFRLVHARLVLVIAILDRARERAQMVDETTQETLEPILESCKAKAENLNKIFKKVIRKDDDKWYDRYKKALGTLRKEYKVECLMEEILKDIQVLVCERLMGTATDAQVKEIQEAIKEMNEMPSSLQDEAGSVTQNHQGTGNNNANTGRGAQHNGIGDLYHNEIKGDAHFGSNPTFNNYAAPSELQRVQPNKLAGANDGPTIERPETPPNPSVVIPFSRDTDFVERGTILDQIYQKCDVLGSRTALVGLGGVGKSQLAIEYAYRTRDRSLETWVFWVHASNTARFEQSFRDIANCVKISGRQDPKANIFQLVHDWLHNDRKGPWVIILDNVDDASYLVERRSTGQDVQNNGIGSGNLRPLVEYLPQCPNGSILITTRSKTAALKLVKPRNIIAIEPMSQIDALALFRNKLGGNDGGHDASQLVAELEFMPLAIVQAAAYISELAPRCSIRQYLQMFQKSDSKRSSLLEYEAEELQRDSEAKNSIIITWQISFDHICEIRPSATDLLSLMCFFDRQGIPEALLRSQSVQSNSVQDQNESDGDKHVNSDTNYDDDGNDEDDDEDNLTQSSVSDGFESDVAVLRNYSFVSVNADGITFEMHRLVQLATRKWLEAHGQQKRWEQQFIRNLNAELPTGEYENWVRCQTYSPHVQIAAAQKPKEQASLRDWASILFKAAWYACRMEKGIEAEKMSIEAMKVRQRILNREHNDTLESMAMVGLAYKIRGRWDAAEELEVQVMEMMKEKLGEDHPHTLQSMGNLALTYGNQGKWDAAEELEVQVMEMMKEKLGEDHPDTLTSMCNLALTYGKQGKLDAAEELGVQVMEMMKEKLGEDHPHTLWSIGNLALTYGKQGKLDAAEELGVQVMEMMKEKLGEDHPDTLWSIGNLALTYGNQGKWDAAEELEFYQQFNVNAFDKCRVERLITN</sequence>
<dbReference type="Pfam" id="PF13374">
    <property type="entry name" value="TPR_10"/>
    <property type="match status" value="4"/>
</dbReference>
<keyword evidence="2" id="KW-0732">Signal</keyword>